<proteinExistence type="predicted"/>
<keyword evidence="2" id="KW-0560">Oxidoreductase</keyword>
<dbReference type="eggNOG" id="COG0492">
    <property type="taxonomic scope" value="Bacteria"/>
</dbReference>
<keyword evidence="1" id="KW-0285">Flavoprotein</keyword>
<accession>K6WVU0</accession>
<sequence length="336" mass="35463">MTMPTDLPGTDDIADLLVVGAGPAGLAAAVYGASEGLNTLVLDREAIGGQAGTSSMIRNYLGFPRGISGMRLAQRARMQATRFGARFLVGWQVDALVPGDGRDPIHEVFADGRVIRARTVLISAGVDYRRLGVEPLEHLIGRGVNYGAATSTAGEMKHKRVFVVGGGNSAGQAAVHLSRFASSVSILVRRPDLSETMSDYLIREIAGRPRIDVRGCTVVVDGGGEGRLQWLRLRDLSTGEEQTVDADGLYLLLGAEPHCDWLSDSVCRDDHGFVLAGRDVPESFWIDGRPPVALGTSVPGIFVAGDVRSGSMKRVAAATGEGSSVVALVHGYLGEA</sequence>
<comment type="caution">
    <text evidence="5">The sequence shown here is derived from an EMBL/GenBank/DDBJ whole genome shotgun (WGS) entry which is preliminary data.</text>
</comment>
<comment type="catalytic activity">
    <reaction evidence="3">
        <text>[thioredoxin]-dithiol + NADP(+) = [thioredoxin]-disulfide + NADPH + H(+)</text>
        <dbReference type="Rhea" id="RHEA:20345"/>
        <dbReference type="Rhea" id="RHEA-COMP:10698"/>
        <dbReference type="Rhea" id="RHEA-COMP:10700"/>
        <dbReference type="ChEBI" id="CHEBI:15378"/>
        <dbReference type="ChEBI" id="CHEBI:29950"/>
        <dbReference type="ChEBI" id="CHEBI:50058"/>
        <dbReference type="ChEBI" id="CHEBI:57783"/>
        <dbReference type="ChEBI" id="CHEBI:58349"/>
        <dbReference type="EC" id="1.8.1.9"/>
    </reaction>
</comment>
<dbReference type="InterPro" id="IPR050097">
    <property type="entry name" value="Ferredoxin-NADP_redctase_2"/>
</dbReference>
<name>K6WVU0_9MICO</name>
<dbReference type="InterPro" id="IPR036188">
    <property type="entry name" value="FAD/NAD-bd_sf"/>
</dbReference>
<dbReference type="Pfam" id="PF07992">
    <property type="entry name" value="Pyr_redox_2"/>
    <property type="match status" value="1"/>
</dbReference>
<dbReference type="SUPFAM" id="SSF51905">
    <property type="entry name" value="FAD/NAD(P)-binding domain"/>
    <property type="match status" value="1"/>
</dbReference>
<dbReference type="PANTHER" id="PTHR48105">
    <property type="entry name" value="THIOREDOXIN REDUCTASE 1-RELATED-RELATED"/>
    <property type="match status" value="1"/>
</dbReference>
<evidence type="ECO:0000313" key="6">
    <source>
        <dbReference type="Proteomes" id="UP000008366"/>
    </source>
</evidence>
<dbReference type="Proteomes" id="UP000008366">
    <property type="component" value="Unassembled WGS sequence"/>
</dbReference>
<dbReference type="Gene3D" id="3.50.50.60">
    <property type="entry name" value="FAD/NAD(P)-binding domain"/>
    <property type="match status" value="2"/>
</dbReference>
<keyword evidence="6" id="KW-1185">Reference proteome</keyword>
<protein>
    <submittedName>
        <fullName evidence="5">Putative thioredoxin reductase</fullName>
    </submittedName>
</protein>
<dbReference type="EMBL" id="BAHD01000033">
    <property type="protein sequence ID" value="GAB96212.1"/>
    <property type="molecule type" value="Genomic_DNA"/>
</dbReference>
<reference evidence="5 6" key="1">
    <citation type="submission" date="2012-08" db="EMBL/GenBank/DDBJ databases">
        <title>Whole genome shotgun sequence of Kineosphaera limosa NBRC 100340.</title>
        <authorList>
            <person name="Yoshida I."/>
            <person name="Isaki S."/>
            <person name="Hosoyama A."/>
            <person name="Tsuchikane K."/>
            <person name="Katsumata H."/>
            <person name="Ando Y."/>
            <person name="Ohji S."/>
            <person name="Hamada M."/>
            <person name="Tamura T."/>
            <person name="Yamazoe A."/>
            <person name="Yamazaki S."/>
            <person name="Fujita N."/>
        </authorList>
    </citation>
    <scope>NUCLEOTIDE SEQUENCE [LARGE SCALE GENOMIC DNA]</scope>
    <source>
        <strain evidence="5 6">NBRC 100340</strain>
    </source>
</reference>
<evidence type="ECO:0000256" key="1">
    <source>
        <dbReference type="ARBA" id="ARBA00022630"/>
    </source>
</evidence>
<dbReference type="PRINTS" id="PR00368">
    <property type="entry name" value="FADPNR"/>
</dbReference>
<evidence type="ECO:0000256" key="3">
    <source>
        <dbReference type="ARBA" id="ARBA00048132"/>
    </source>
</evidence>
<dbReference type="PRINTS" id="PR00469">
    <property type="entry name" value="PNDRDTASEII"/>
</dbReference>
<feature type="domain" description="FAD/NAD(P)-binding" evidence="4">
    <location>
        <begin position="15"/>
        <end position="322"/>
    </location>
</feature>
<dbReference type="InterPro" id="IPR023753">
    <property type="entry name" value="FAD/NAD-binding_dom"/>
</dbReference>
<dbReference type="RefSeq" id="WP_006592744.1">
    <property type="nucleotide sequence ID" value="NZ_BAHD01000033.1"/>
</dbReference>
<evidence type="ECO:0000259" key="4">
    <source>
        <dbReference type="Pfam" id="PF07992"/>
    </source>
</evidence>
<gene>
    <name evidence="5" type="ORF">KILIM_033_00320</name>
</gene>
<evidence type="ECO:0000256" key="2">
    <source>
        <dbReference type="ARBA" id="ARBA00023002"/>
    </source>
</evidence>
<dbReference type="STRING" id="1184609.KILIM_033_00320"/>
<dbReference type="AlphaFoldDB" id="K6WVU0"/>
<organism evidence="5 6">
    <name type="scientific">Kineosphaera limosa NBRC 100340</name>
    <dbReference type="NCBI Taxonomy" id="1184609"/>
    <lineage>
        <taxon>Bacteria</taxon>
        <taxon>Bacillati</taxon>
        <taxon>Actinomycetota</taxon>
        <taxon>Actinomycetes</taxon>
        <taxon>Micrococcales</taxon>
        <taxon>Dermatophilaceae</taxon>
        <taxon>Kineosphaera</taxon>
    </lineage>
</organism>
<dbReference type="GO" id="GO:0004791">
    <property type="term" value="F:thioredoxin-disulfide reductase (NADPH) activity"/>
    <property type="evidence" value="ECO:0007669"/>
    <property type="project" value="UniProtKB-EC"/>
</dbReference>
<evidence type="ECO:0000313" key="5">
    <source>
        <dbReference type="EMBL" id="GAB96212.1"/>
    </source>
</evidence>